<dbReference type="PANTHER" id="PTHR11070">
    <property type="entry name" value="UVRD / RECB / PCRA DNA HELICASE FAMILY MEMBER"/>
    <property type="match status" value="1"/>
</dbReference>
<keyword evidence="5" id="KW-0238">DNA-binding</keyword>
<dbReference type="GO" id="GO:0000725">
    <property type="term" value="P:recombinational repair"/>
    <property type="evidence" value="ECO:0007669"/>
    <property type="project" value="TreeGrafter"/>
</dbReference>
<keyword evidence="2 7" id="KW-0378">Hydrolase</keyword>
<accession>A0A0P9PIV1</accession>
<comment type="caution">
    <text evidence="10">The sequence shown here is derived from an EMBL/GenBank/DDBJ whole genome shotgun (WGS) entry which is preliminary data.</text>
</comment>
<dbReference type="EMBL" id="RBRA01000069">
    <property type="protein sequence ID" value="RMQ27240.1"/>
    <property type="molecule type" value="Genomic_DNA"/>
</dbReference>
<dbReference type="GO" id="GO:0005524">
    <property type="term" value="F:ATP binding"/>
    <property type="evidence" value="ECO:0007669"/>
    <property type="project" value="UniProtKB-UniRule"/>
</dbReference>
<dbReference type="Pfam" id="PF00580">
    <property type="entry name" value="UvrD-helicase"/>
    <property type="match status" value="1"/>
</dbReference>
<sequence>MRLQDLVPPVTDADIEWVSGLMSLRDLDDPRRAFLKRLDTLDVAACPGSGKTTLVVAKLAILGRHWRSRTQGICVLSHTNAAREEIERRLGATEVGQRLLRYPHFIDTIHGFVMRFLASPWLRSNGHPLVMIDDEATGRARGRALGHERRNMETFLGRKEKRLADLRIQTADFSNPLGGVHYICSPEAPSYGKLGRAMGAAASEGYFCYDEVFTLGQAMIEQEPNVAQSLQARFPCVLIDEMQDTDVVQNQLLNHVFPRDAVNTVVVRVGDPNQQIFDGDGESDGAFPHGETIDISTSFRFNQAIASLANSFAAAPIAGGLIGRGRAGDVCPNTIFVFPDDDTSGVLGAFAQLVSRCLSVSDRKDGVHAIGAVHRLKNYKAEQFPKALEHYWSAYRSDANSSRYTPKTFVEGIRRARAHLAVSGHAHESVEMIAKCLLHLAERAGLRRPVQIRTRLHRFIERSLALNTTLLGAYQRGIYLYLFYAHPLREERWVQRHAVLLKRLIAELHPGETISNEPEVEAYLAWTEPRDKDESEIPRETINAYRSDEGDHDPVDVQLSSMHAVKGKTHSATLIVETFSGQHVLEMMLPWLEGKPLVKKEHQVTYRKNRMLMYVGMTRPTHLLCLAIRTSAMGEGEARAERRAALEAQGWVINELGARVTH</sequence>
<evidence type="ECO:0000256" key="5">
    <source>
        <dbReference type="ARBA" id="ARBA00023125"/>
    </source>
</evidence>
<dbReference type="GO" id="GO:0003677">
    <property type="term" value="F:DNA binding"/>
    <property type="evidence" value="ECO:0007669"/>
    <property type="project" value="UniProtKB-KW"/>
</dbReference>
<evidence type="ECO:0000256" key="6">
    <source>
        <dbReference type="ARBA" id="ARBA00034923"/>
    </source>
</evidence>
<dbReference type="InterPro" id="IPR014016">
    <property type="entry name" value="UvrD-like_ATP-bd"/>
</dbReference>
<dbReference type="PROSITE" id="PS51198">
    <property type="entry name" value="UVRD_HELICASE_ATP_BIND"/>
    <property type="match status" value="1"/>
</dbReference>
<dbReference type="Gene3D" id="1.10.10.160">
    <property type="match status" value="1"/>
</dbReference>
<keyword evidence="4 7" id="KW-0067">ATP-binding</keyword>
<dbReference type="GO" id="GO:0016787">
    <property type="term" value="F:hydrolase activity"/>
    <property type="evidence" value="ECO:0007669"/>
    <property type="project" value="UniProtKB-UniRule"/>
</dbReference>
<evidence type="ECO:0000313" key="9">
    <source>
        <dbReference type="EMBL" id="RMP09049.1"/>
    </source>
</evidence>
<feature type="binding site" evidence="7">
    <location>
        <begin position="45"/>
        <end position="52"/>
    </location>
    <ligand>
        <name>ATP</name>
        <dbReference type="ChEBI" id="CHEBI:30616"/>
    </ligand>
</feature>
<name>A0A0P9PIV1_9PSED</name>
<dbReference type="RefSeq" id="WP_057436745.1">
    <property type="nucleotide sequence ID" value="NZ_LJQH01000272.1"/>
</dbReference>
<dbReference type="EMBL" id="RBQG01000275">
    <property type="protein sequence ID" value="RMP09049.1"/>
    <property type="molecule type" value="Genomic_DNA"/>
</dbReference>
<dbReference type="GO" id="GO:0043138">
    <property type="term" value="F:3'-5' DNA helicase activity"/>
    <property type="evidence" value="ECO:0007669"/>
    <property type="project" value="TreeGrafter"/>
</dbReference>
<dbReference type="InterPro" id="IPR027417">
    <property type="entry name" value="P-loop_NTPase"/>
</dbReference>
<dbReference type="InterPro" id="IPR000212">
    <property type="entry name" value="DNA_helicase_UvrD/REP"/>
</dbReference>
<gene>
    <name evidence="10" type="ORF">ALQ08_02289</name>
    <name evidence="9" type="ORF">ALQ28_02047</name>
</gene>
<evidence type="ECO:0000259" key="8">
    <source>
        <dbReference type="PROSITE" id="PS51198"/>
    </source>
</evidence>
<evidence type="ECO:0000313" key="10">
    <source>
        <dbReference type="EMBL" id="RMQ27240.1"/>
    </source>
</evidence>
<dbReference type="Proteomes" id="UP000269044">
    <property type="component" value="Unassembled WGS sequence"/>
</dbReference>
<proteinExistence type="predicted"/>
<protein>
    <recommendedName>
        <fullName evidence="6">DNA 3'-5' helicase II</fullName>
    </recommendedName>
</protein>
<dbReference type="AlphaFoldDB" id="A0A0P9PIV1"/>
<organism evidence="10 12">
    <name type="scientific">Pseudomonas syringae pv. delphinii</name>
    <dbReference type="NCBI Taxonomy" id="192088"/>
    <lineage>
        <taxon>Bacteria</taxon>
        <taxon>Pseudomonadati</taxon>
        <taxon>Pseudomonadota</taxon>
        <taxon>Gammaproteobacteria</taxon>
        <taxon>Pseudomonadales</taxon>
        <taxon>Pseudomonadaceae</taxon>
        <taxon>Pseudomonas</taxon>
    </lineage>
</organism>
<evidence type="ECO:0000256" key="3">
    <source>
        <dbReference type="ARBA" id="ARBA00022806"/>
    </source>
</evidence>
<evidence type="ECO:0000256" key="7">
    <source>
        <dbReference type="PROSITE-ProRule" id="PRU00560"/>
    </source>
</evidence>
<reference evidence="11 12" key="1">
    <citation type="submission" date="2018-08" db="EMBL/GenBank/DDBJ databases">
        <title>Recombination of ecologically and evolutionarily significant loci maintains genetic cohesion in the Pseudomonas syringae species complex.</title>
        <authorList>
            <person name="Dillon M."/>
            <person name="Thakur S."/>
            <person name="Almeida R.N.D."/>
            <person name="Weir B.S."/>
            <person name="Guttman D.S."/>
        </authorList>
    </citation>
    <scope>NUCLEOTIDE SEQUENCE [LARGE SCALE GENOMIC DNA]</scope>
    <source>
        <strain evidence="10 12">ICMP 13052</strain>
        <strain evidence="9 11">ICMP 4330</strain>
    </source>
</reference>
<evidence type="ECO:0000313" key="11">
    <source>
        <dbReference type="Proteomes" id="UP000267908"/>
    </source>
</evidence>
<dbReference type="Proteomes" id="UP000267908">
    <property type="component" value="Unassembled WGS sequence"/>
</dbReference>
<dbReference type="Gene3D" id="3.40.50.300">
    <property type="entry name" value="P-loop containing nucleotide triphosphate hydrolases"/>
    <property type="match status" value="2"/>
</dbReference>
<keyword evidence="3 7" id="KW-0347">Helicase</keyword>
<keyword evidence="1 7" id="KW-0547">Nucleotide-binding</keyword>
<feature type="domain" description="UvrD-like helicase ATP-binding" evidence="8">
    <location>
        <begin position="24"/>
        <end position="315"/>
    </location>
</feature>
<evidence type="ECO:0000256" key="1">
    <source>
        <dbReference type="ARBA" id="ARBA00022741"/>
    </source>
</evidence>
<dbReference type="PANTHER" id="PTHR11070:SF2">
    <property type="entry name" value="ATP-DEPENDENT DNA HELICASE SRS2"/>
    <property type="match status" value="1"/>
</dbReference>
<dbReference type="InterPro" id="IPR013986">
    <property type="entry name" value="DExx_box_DNA_helicase_dom_sf"/>
</dbReference>
<dbReference type="SUPFAM" id="SSF52540">
    <property type="entry name" value="P-loop containing nucleoside triphosphate hydrolases"/>
    <property type="match status" value="1"/>
</dbReference>
<evidence type="ECO:0000256" key="2">
    <source>
        <dbReference type="ARBA" id="ARBA00022801"/>
    </source>
</evidence>
<evidence type="ECO:0000313" key="12">
    <source>
        <dbReference type="Proteomes" id="UP000269044"/>
    </source>
</evidence>
<evidence type="ECO:0000256" key="4">
    <source>
        <dbReference type="ARBA" id="ARBA00022840"/>
    </source>
</evidence>